<organism evidence="2 3">
    <name type="scientific">Phlyctema vagabunda</name>
    <dbReference type="NCBI Taxonomy" id="108571"/>
    <lineage>
        <taxon>Eukaryota</taxon>
        <taxon>Fungi</taxon>
        <taxon>Dikarya</taxon>
        <taxon>Ascomycota</taxon>
        <taxon>Pezizomycotina</taxon>
        <taxon>Leotiomycetes</taxon>
        <taxon>Helotiales</taxon>
        <taxon>Dermateaceae</taxon>
        <taxon>Phlyctema</taxon>
    </lineage>
</organism>
<evidence type="ECO:0000313" key="2">
    <source>
        <dbReference type="EMBL" id="KAL3417875.1"/>
    </source>
</evidence>
<evidence type="ECO:0000256" key="1">
    <source>
        <dbReference type="SAM" id="MobiDB-lite"/>
    </source>
</evidence>
<dbReference type="Gene3D" id="3.60.15.10">
    <property type="entry name" value="Ribonuclease Z/Hydroxyacylglutathione hydrolase-like"/>
    <property type="match status" value="1"/>
</dbReference>
<dbReference type="Pfam" id="PF13483">
    <property type="entry name" value="Lactamase_B_3"/>
    <property type="match status" value="1"/>
</dbReference>
<dbReference type="InterPro" id="IPR036866">
    <property type="entry name" value="RibonucZ/Hydroxyglut_hydro"/>
</dbReference>
<accession>A0ABR4P3I7</accession>
<proteinExistence type="predicted"/>
<name>A0ABR4P3I7_9HELO</name>
<comment type="caution">
    <text evidence="2">The sequence shown here is derived from an EMBL/GenBank/DDBJ whole genome shotgun (WGS) entry which is preliminary data.</text>
</comment>
<dbReference type="PANTHER" id="PTHR36142">
    <property type="entry name" value="METALLO-HYDROLASE/OXIDOREDUCTASE SUPERFAMILY PROTEIN"/>
    <property type="match status" value="1"/>
</dbReference>
<sequence>MSLTVKHLNADASFLLSFQPILPFPPTPGQSIKPFTILLDPWITGASTIWHSKFSISTHKKPACISSLAELPEPDLVIISQDKTDHCHEPTLKQLPRSSGKTIILAEPASAKMIRSWKHFDAHKVVTLPRWEASRSKRNAAVHRIPVPALSPTGSPGEVTITFLAQQRDITGLHSAIGITYRPPSTNQFLPGLPLTPPASPRSFQSTFSSTVADRALSVLYSPHGCSYKTIQPYATSHLIAEAALPLTALLHCFDRISNPWYLGGNILAGFPGGLDIAQNLCAKTWISAHDGDKETKGFASWQITTEKFERAAVERVVSPRSDHFPHRRTGTDVVVLDVGQEIRLLQSASLCLGTEDFHSASGSGSGPPLNAGLSVSESALSE</sequence>
<evidence type="ECO:0000313" key="3">
    <source>
        <dbReference type="Proteomes" id="UP001629113"/>
    </source>
</evidence>
<dbReference type="Proteomes" id="UP001629113">
    <property type="component" value="Unassembled WGS sequence"/>
</dbReference>
<evidence type="ECO:0008006" key="4">
    <source>
        <dbReference type="Google" id="ProtNLM"/>
    </source>
</evidence>
<feature type="region of interest" description="Disordered" evidence="1">
    <location>
        <begin position="360"/>
        <end position="383"/>
    </location>
</feature>
<gene>
    <name evidence="2" type="ORF">PVAG01_10886</name>
</gene>
<feature type="compositionally biased region" description="Polar residues" evidence="1">
    <location>
        <begin position="374"/>
        <end position="383"/>
    </location>
</feature>
<protein>
    <recommendedName>
        <fullName evidence="4">Beta-lactamase superfamily domain-containing protein</fullName>
    </recommendedName>
</protein>
<reference evidence="2 3" key="1">
    <citation type="submission" date="2024-06" db="EMBL/GenBank/DDBJ databases">
        <title>Complete genome of Phlyctema vagabunda strain 19-DSS-EL-015.</title>
        <authorList>
            <person name="Fiorenzani C."/>
        </authorList>
    </citation>
    <scope>NUCLEOTIDE SEQUENCE [LARGE SCALE GENOMIC DNA]</scope>
    <source>
        <strain evidence="2 3">19-DSS-EL-015</strain>
    </source>
</reference>
<dbReference type="EMBL" id="JBFCZG010000010">
    <property type="protein sequence ID" value="KAL3417875.1"/>
    <property type="molecule type" value="Genomic_DNA"/>
</dbReference>
<dbReference type="PANTHER" id="PTHR36142:SF5">
    <property type="entry name" value="METALLO-BETA-LACTAMASE DOMAIN-CONTAINING PROTEIN"/>
    <property type="match status" value="1"/>
</dbReference>
<keyword evidence="3" id="KW-1185">Reference proteome</keyword>